<name>A0A068RLJ3_9FUNG</name>
<evidence type="ECO:0000313" key="2">
    <source>
        <dbReference type="Proteomes" id="UP000027586"/>
    </source>
</evidence>
<gene>
    <name evidence="1" type="ORF">LCOR_02210.1</name>
</gene>
<reference evidence="1" key="1">
    <citation type="submission" date="2013-08" db="EMBL/GenBank/DDBJ databases">
        <title>Gene expansion shapes genome architecture in the human pathogen Lichtheimia corymbifera: an evolutionary genomics analysis in the ancient terrestrial Mucorales (Mucoromycotina).</title>
        <authorList>
            <person name="Schwartze V.U."/>
            <person name="Winter S."/>
            <person name="Shelest E."/>
            <person name="Marcet-Houben M."/>
            <person name="Horn F."/>
            <person name="Wehner S."/>
            <person name="Hoffmann K."/>
            <person name="Riege K."/>
            <person name="Sammeth M."/>
            <person name="Nowrousian M."/>
            <person name="Valiante V."/>
            <person name="Linde J."/>
            <person name="Jacobsen I.D."/>
            <person name="Marz M."/>
            <person name="Brakhage A.A."/>
            <person name="Gabaldon T."/>
            <person name="Bocker S."/>
            <person name="Voigt K."/>
        </authorList>
    </citation>
    <scope>NUCLEOTIDE SEQUENCE [LARGE SCALE GENOMIC DNA]</scope>
    <source>
        <strain evidence="1">FSU 9682</strain>
    </source>
</reference>
<accession>A0A068RLJ3</accession>
<dbReference type="AlphaFoldDB" id="A0A068RLJ3"/>
<evidence type="ECO:0000313" key="1">
    <source>
        <dbReference type="EMBL" id="CDH50497.1"/>
    </source>
</evidence>
<keyword evidence="2" id="KW-1185">Reference proteome</keyword>
<dbReference type="EMBL" id="CBTN010000007">
    <property type="protein sequence ID" value="CDH50497.1"/>
    <property type="molecule type" value="Genomic_DNA"/>
</dbReference>
<protein>
    <submittedName>
        <fullName evidence="1">Uncharacterized protein</fullName>
    </submittedName>
</protein>
<organism evidence="1 2">
    <name type="scientific">Lichtheimia corymbifera JMRC:FSU:9682</name>
    <dbReference type="NCBI Taxonomy" id="1263082"/>
    <lineage>
        <taxon>Eukaryota</taxon>
        <taxon>Fungi</taxon>
        <taxon>Fungi incertae sedis</taxon>
        <taxon>Mucoromycota</taxon>
        <taxon>Mucoromycotina</taxon>
        <taxon>Mucoromycetes</taxon>
        <taxon>Mucorales</taxon>
        <taxon>Lichtheimiaceae</taxon>
        <taxon>Lichtheimia</taxon>
    </lineage>
</organism>
<sequence length="153" mass="18104">MYEPHEKEIKWRQDVIEPVRWVVNSIQRQERPAFAKTDDGEYFDLFVPFVKAKRERLISLVEDFGDEIAFFTEFIDFKKIADMKNCEYRTFVNDLSLCKEPLMERMAMVPNHFKNTNPASPFKKHMLLNPTNMDEAIFQPKSRNGGGPFFDDN</sequence>
<proteinExistence type="predicted"/>
<dbReference type="Proteomes" id="UP000027586">
    <property type="component" value="Unassembled WGS sequence"/>
</dbReference>
<comment type="caution">
    <text evidence="1">The sequence shown here is derived from an EMBL/GenBank/DDBJ whole genome shotgun (WGS) entry which is preliminary data.</text>
</comment>
<dbReference type="VEuPathDB" id="FungiDB:LCOR_02210.1"/>
<dbReference type="OrthoDB" id="2286168at2759"/>